<gene>
    <name evidence="6" type="ORF">DPM35_30910</name>
</gene>
<keyword evidence="3 5" id="KW-1133">Transmembrane helix</keyword>
<evidence type="ECO:0000313" key="6">
    <source>
        <dbReference type="EMBL" id="RAZ71382.1"/>
    </source>
</evidence>
<dbReference type="Gene3D" id="1.20.120.1630">
    <property type="match status" value="1"/>
</dbReference>
<feature type="transmembrane region" description="Helical" evidence="5">
    <location>
        <begin position="153"/>
        <end position="174"/>
    </location>
</feature>
<name>A0A330GIN7_9HYPH</name>
<keyword evidence="6" id="KW-0808">Transferase</keyword>
<proteinExistence type="predicted"/>
<reference evidence="6 7" key="1">
    <citation type="submission" date="2018-07" db="EMBL/GenBank/DDBJ databases">
        <title>Diversity of Mesorhizobium strains in Brazil.</title>
        <authorList>
            <person name="Helene L.C.F."/>
            <person name="Dall'Agnol R."/>
            <person name="Delamuta J.R.M."/>
            <person name="Hungria M."/>
        </authorList>
    </citation>
    <scope>NUCLEOTIDE SEQUENCE [LARGE SCALE GENOMIC DNA]</scope>
    <source>
        <strain evidence="6 7">CNPSo 3140</strain>
    </source>
</reference>
<dbReference type="OrthoDB" id="9816156at2"/>
<dbReference type="InterPro" id="IPR007318">
    <property type="entry name" value="Phopholipid_MeTrfase"/>
</dbReference>
<keyword evidence="6" id="KW-0489">Methyltransferase</keyword>
<feature type="transmembrane region" description="Helical" evidence="5">
    <location>
        <begin position="6"/>
        <end position="31"/>
    </location>
</feature>
<keyword evidence="7" id="KW-1185">Reference proteome</keyword>
<dbReference type="GO" id="GO:0032259">
    <property type="term" value="P:methylation"/>
    <property type="evidence" value="ECO:0007669"/>
    <property type="project" value="UniProtKB-KW"/>
</dbReference>
<comment type="subcellular location">
    <subcellularLocation>
        <location evidence="1">Endomembrane system</location>
        <topology evidence="1">Multi-pass membrane protein</topology>
    </subcellularLocation>
</comment>
<dbReference type="EMBL" id="QMBQ01000014">
    <property type="protein sequence ID" value="RAZ71382.1"/>
    <property type="molecule type" value="Genomic_DNA"/>
</dbReference>
<feature type="transmembrane region" description="Helical" evidence="5">
    <location>
        <begin position="78"/>
        <end position="95"/>
    </location>
</feature>
<feature type="transmembrane region" description="Helical" evidence="5">
    <location>
        <begin position="38"/>
        <end position="58"/>
    </location>
</feature>
<evidence type="ECO:0000256" key="2">
    <source>
        <dbReference type="ARBA" id="ARBA00022692"/>
    </source>
</evidence>
<accession>A0A330GIN7</accession>
<evidence type="ECO:0000256" key="4">
    <source>
        <dbReference type="ARBA" id="ARBA00023136"/>
    </source>
</evidence>
<evidence type="ECO:0000256" key="5">
    <source>
        <dbReference type="SAM" id="Phobius"/>
    </source>
</evidence>
<feature type="transmembrane region" description="Helical" evidence="5">
    <location>
        <begin position="102"/>
        <end position="122"/>
    </location>
</feature>
<dbReference type="AlphaFoldDB" id="A0A330GIN7"/>
<comment type="caution">
    <text evidence="6">The sequence shown here is derived from an EMBL/GenBank/DDBJ whole genome shotgun (WGS) entry which is preliminary data.</text>
</comment>
<dbReference type="Pfam" id="PF04191">
    <property type="entry name" value="PEMT"/>
    <property type="match status" value="1"/>
</dbReference>
<protein>
    <submittedName>
        <fullName evidence="6">Isoprenylcysteine carboxylmethyltransferase family protein</fullName>
    </submittedName>
</protein>
<evidence type="ECO:0000256" key="3">
    <source>
        <dbReference type="ARBA" id="ARBA00022989"/>
    </source>
</evidence>
<dbReference type="Proteomes" id="UP000251956">
    <property type="component" value="Unassembled WGS sequence"/>
</dbReference>
<sequence>MLTEDFFGRIAVISVFTFLAVCTVVPLFLYFQHDTSASTLAIVTQLASTVLLLLQLFMTISRLPAQGTAKGIEPRVTSVVGTFLILVAMILTRPVDNGSVQVAALCAILIGTTASSFCLYWLGRSFSIMATARRLVTTGPYSIVRHPLYICEAVLVAGMVISHFSALMAALGILQFSLQYRRARHEEATLRRTFPEYDEYARRVPMLIPRFFPARRAATSQDS</sequence>
<dbReference type="PANTHER" id="PTHR12714:SF9">
    <property type="entry name" value="PROTEIN-S-ISOPRENYLCYSTEINE O-METHYLTRANSFERASE"/>
    <property type="match status" value="1"/>
</dbReference>
<dbReference type="PANTHER" id="PTHR12714">
    <property type="entry name" value="PROTEIN-S ISOPRENYLCYSTEINE O-METHYLTRANSFERASE"/>
    <property type="match status" value="1"/>
</dbReference>
<dbReference type="RefSeq" id="WP_112131286.1">
    <property type="nucleotide sequence ID" value="NZ_QMBQ01000014.1"/>
</dbReference>
<evidence type="ECO:0000313" key="7">
    <source>
        <dbReference type="Proteomes" id="UP000251956"/>
    </source>
</evidence>
<dbReference type="GO" id="GO:0012505">
    <property type="term" value="C:endomembrane system"/>
    <property type="evidence" value="ECO:0007669"/>
    <property type="project" value="UniProtKB-SubCell"/>
</dbReference>
<keyword evidence="4 5" id="KW-0472">Membrane</keyword>
<dbReference type="GO" id="GO:0008168">
    <property type="term" value="F:methyltransferase activity"/>
    <property type="evidence" value="ECO:0007669"/>
    <property type="project" value="UniProtKB-KW"/>
</dbReference>
<organism evidence="6 7">
    <name type="scientific">Mesorhizobium atlanticum</name>
    <dbReference type="NCBI Taxonomy" id="2233532"/>
    <lineage>
        <taxon>Bacteria</taxon>
        <taxon>Pseudomonadati</taxon>
        <taxon>Pseudomonadota</taxon>
        <taxon>Alphaproteobacteria</taxon>
        <taxon>Hyphomicrobiales</taxon>
        <taxon>Phyllobacteriaceae</taxon>
        <taxon>Mesorhizobium</taxon>
    </lineage>
</organism>
<keyword evidence="2 5" id="KW-0812">Transmembrane</keyword>
<evidence type="ECO:0000256" key="1">
    <source>
        <dbReference type="ARBA" id="ARBA00004127"/>
    </source>
</evidence>